<evidence type="ECO:0000256" key="2">
    <source>
        <dbReference type="ARBA" id="ARBA00007092"/>
    </source>
</evidence>
<feature type="site" description="Transition state stabilizer" evidence="12">
    <location>
        <position position="238"/>
    </location>
</feature>
<dbReference type="PROSITE" id="PS00728">
    <property type="entry name" value="AP_NUCLEASE_F1_3"/>
    <property type="match status" value="1"/>
</dbReference>
<dbReference type="Proteomes" id="UP001338582">
    <property type="component" value="Chromosome 5"/>
</dbReference>
<dbReference type="PANTHER" id="PTHR22748">
    <property type="entry name" value="AP ENDONUCLEASE"/>
    <property type="match status" value="1"/>
</dbReference>
<evidence type="ECO:0000256" key="8">
    <source>
        <dbReference type="ARBA" id="ARBA00022842"/>
    </source>
</evidence>
<feature type="binding site" evidence="11">
    <location>
        <position position="238"/>
    </location>
    <ligand>
        <name>Mg(2+)</name>
        <dbReference type="ChEBI" id="CHEBI:18420"/>
        <label>1</label>
    </ligand>
</feature>
<dbReference type="AlphaFoldDB" id="A0AAX4HF38"/>
<keyword evidence="11" id="KW-0464">Manganese</keyword>
<accession>A0AAX4HF38</accession>
<keyword evidence="5 13" id="KW-0863">Zinc-finger</keyword>
<dbReference type="GO" id="GO:0006284">
    <property type="term" value="P:base-excision repair"/>
    <property type="evidence" value="ECO:0007669"/>
    <property type="project" value="TreeGrafter"/>
</dbReference>
<feature type="domain" description="GRF-type" evidence="15">
    <location>
        <begin position="514"/>
        <end position="563"/>
    </location>
</feature>
<comment type="similarity">
    <text evidence="2">Belongs to the DNA repair enzymes AP/ExoA family.</text>
</comment>
<dbReference type="GO" id="GO:0008311">
    <property type="term" value="F:double-stranded DNA 3'-5' DNA exonuclease activity"/>
    <property type="evidence" value="ECO:0007669"/>
    <property type="project" value="TreeGrafter"/>
</dbReference>
<feature type="region of interest" description="Disordered" evidence="14">
    <location>
        <begin position="422"/>
        <end position="496"/>
    </location>
</feature>
<dbReference type="EMBL" id="CP138898">
    <property type="protein sequence ID" value="WPK27016.1"/>
    <property type="molecule type" value="Genomic_DNA"/>
</dbReference>
<dbReference type="InterPro" id="IPR005135">
    <property type="entry name" value="Endo/exonuclease/phosphatase"/>
</dbReference>
<dbReference type="GO" id="GO:0008270">
    <property type="term" value="F:zinc ion binding"/>
    <property type="evidence" value="ECO:0007669"/>
    <property type="project" value="UniProtKB-KW"/>
</dbReference>
<dbReference type="SUPFAM" id="SSF56219">
    <property type="entry name" value="DNase I-like"/>
    <property type="match status" value="1"/>
</dbReference>
<feature type="binding site" evidence="11">
    <location>
        <position position="35"/>
    </location>
    <ligand>
        <name>Mg(2+)</name>
        <dbReference type="ChEBI" id="CHEBI:18420"/>
        <label>1</label>
    </ligand>
</feature>
<keyword evidence="4 11" id="KW-0479">Metal-binding</keyword>
<feature type="compositionally biased region" description="Polar residues" evidence="14">
    <location>
        <begin position="447"/>
        <end position="461"/>
    </location>
</feature>
<dbReference type="GO" id="GO:0003906">
    <property type="term" value="F:DNA-(apurinic or apyrimidinic site) endonuclease activity"/>
    <property type="evidence" value="ECO:0007669"/>
    <property type="project" value="TreeGrafter"/>
</dbReference>
<keyword evidence="17" id="KW-1185">Reference proteome</keyword>
<dbReference type="PROSITE" id="PS51999">
    <property type="entry name" value="ZF_GRF"/>
    <property type="match status" value="1"/>
</dbReference>
<organism evidence="16 17">
    <name type="scientific">Australozyma saopauloensis</name>
    <dbReference type="NCBI Taxonomy" id="291208"/>
    <lineage>
        <taxon>Eukaryota</taxon>
        <taxon>Fungi</taxon>
        <taxon>Dikarya</taxon>
        <taxon>Ascomycota</taxon>
        <taxon>Saccharomycotina</taxon>
        <taxon>Pichiomycetes</taxon>
        <taxon>Metschnikowiaceae</taxon>
        <taxon>Australozyma</taxon>
    </lineage>
</organism>
<dbReference type="GeneID" id="88175447"/>
<evidence type="ECO:0000256" key="3">
    <source>
        <dbReference type="ARBA" id="ARBA00013541"/>
    </source>
</evidence>
<feature type="binding site" evidence="11">
    <location>
        <position position="236"/>
    </location>
    <ligand>
        <name>Mg(2+)</name>
        <dbReference type="ChEBI" id="CHEBI:18420"/>
        <label>1</label>
    </ligand>
</feature>
<name>A0AAX4HF38_9ASCO</name>
<reference evidence="16 17" key="1">
    <citation type="submission" date="2023-10" db="EMBL/GenBank/DDBJ databases">
        <title>Draft Genome Sequence of Candida saopaulonensis from a very Premature Infant with Sepsis.</title>
        <authorList>
            <person name="Ning Y."/>
            <person name="Dai R."/>
            <person name="Xiao M."/>
            <person name="Xu Y."/>
            <person name="Yan Q."/>
            <person name="Zhang L."/>
        </authorList>
    </citation>
    <scope>NUCLEOTIDE SEQUENCE [LARGE SCALE GENOMIC DNA]</scope>
    <source>
        <strain evidence="16 17">19XY460</strain>
    </source>
</reference>
<dbReference type="Gene3D" id="3.60.10.10">
    <property type="entry name" value="Endonuclease/exonuclease/phosphatase"/>
    <property type="match status" value="1"/>
</dbReference>
<feature type="active site" evidence="10">
    <location>
        <position position="195"/>
    </location>
</feature>
<feature type="compositionally biased region" description="Basic and acidic residues" evidence="14">
    <location>
        <begin position="431"/>
        <end position="442"/>
    </location>
</feature>
<feature type="binding site" evidence="11">
    <location>
        <position position="370"/>
    </location>
    <ligand>
        <name>Mg(2+)</name>
        <dbReference type="ChEBI" id="CHEBI:18420"/>
        <label>1</label>
    </ligand>
</feature>
<dbReference type="RefSeq" id="XP_062879394.1">
    <property type="nucleotide sequence ID" value="XM_063023324.1"/>
</dbReference>
<dbReference type="PANTHER" id="PTHR22748:SF4">
    <property type="entry name" value="DNA-(APURINIC OR APYRIMIDINIC SITE) ENDONUCLEASE 2"/>
    <property type="match status" value="1"/>
</dbReference>
<feature type="binding site" evidence="11">
    <location>
        <position position="371"/>
    </location>
    <ligand>
        <name>Mg(2+)</name>
        <dbReference type="ChEBI" id="CHEBI:18420"/>
        <label>1</label>
    </ligand>
</feature>
<evidence type="ECO:0000256" key="12">
    <source>
        <dbReference type="PIRSR" id="PIRSR604808-3"/>
    </source>
</evidence>
<gene>
    <name evidence="16" type="ORF">PUMCH_004387</name>
</gene>
<feature type="compositionally biased region" description="Basic and acidic residues" evidence="14">
    <location>
        <begin position="467"/>
        <end position="478"/>
    </location>
</feature>
<dbReference type="Pfam" id="PF06839">
    <property type="entry name" value="Zn_ribbon_GRF"/>
    <property type="match status" value="1"/>
</dbReference>
<dbReference type="Pfam" id="PF03372">
    <property type="entry name" value="Exo_endo_phos"/>
    <property type="match status" value="1"/>
</dbReference>
<evidence type="ECO:0000256" key="6">
    <source>
        <dbReference type="ARBA" id="ARBA00022801"/>
    </source>
</evidence>
<sequence>MYISMDKKVQELRKQEPLNRIPAKKIDAVRYISFNVNSIKTLFNYHPWNLLTNGVDGLLSCMDGDIISLQELKVQPNGLQLVGVLNRYRAFVLVPKSKKGYSGVGLYVRIPEELDLPQVKQNLTVIKAEEGITGTLVDASSHKSYRDTTNSIGGYLSDADLSALDIDTVELSELDTEGRCSVIELANETVVFSLYCPANSTQTVDGQLFRIRFLQVLLKRCENLKALGKKVVIMGDINVSPDLIDNAEAINLLTKEKIIQNNIRDGGSEFEKTNLEVCIMFRSDATHRALLNQYLKPTLEGAPGLDSQFLYDTTRYYKKRQTSLYTVWNTQTNSRQSNYGSRIDLILVSNPEQIESVSNADILPYLYGSDHCPIFTDFDVSGENFCSIDLPKKLPFEAKNYFKLVGHRDISSLFSALSSKRGLPSQAIPDDVNKEKRKKTEQAPKLTYTSRKSSTKPQQNIGAFFVSKREPSPREPKFTKSSSQFNSQESDSEGHKINSIQSIAAILYSDPPLCLHGEPTILKTSYTPSTKGKKFWCCGRNSRGSATELGQHRCNFFSWATKKTSLQEGSS</sequence>
<dbReference type="InterPro" id="IPR004808">
    <property type="entry name" value="AP_endonuc_1"/>
</dbReference>
<dbReference type="PROSITE" id="PS51435">
    <property type="entry name" value="AP_NUCLEASE_F1_4"/>
    <property type="match status" value="1"/>
</dbReference>
<evidence type="ECO:0000259" key="15">
    <source>
        <dbReference type="PROSITE" id="PS51999"/>
    </source>
</evidence>
<dbReference type="GO" id="GO:0008081">
    <property type="term" value="F:phosphoric diester hydrolase activity"/>
    <property type="evidence" value="ECO:0007669"/>
    <property type="project" value="TreeGrafter"/>
</dbReference>
<comment type="cofactor">
    <cofactor evidence="11">
        <name>Mg(2+)</name>
        <dbReference type="ChEBI" id="CHEBI:18420"/>
    </cofactor>
    <cofactor evidence="11">
        <name>Mn(2+)</name>
        <dbReference type="ChEBI" id="CHEBI:29035"/>
    </cofactor>
    <text evidence="11">Probably binds two magnesium or manganese ions per subunit.</text>
</comment>
<dbReference type="KEGG" id="asau:88175447"/>
<feature type="site" description="Important for catalytic activity" evidence="12">
    <location>
        <position position="344"/>
    </location>
</feature>
<evidence type="ECO:0000256" key="7">
    <source>
        <dbReference type="ARBA" id="ARBA00022833"/>
    </source>
</evidence>
<keyword evidence="9" id="KW-0539">Nucleus</keyword>
<evidence type="ECO:0000256" key="4">
    <source>
        <dbReference type="ARBA" id="ARBA00022723"/>
    </source>
</evidence>
<evidence type="ECO:0000256" key="11">
    <source>
        <dbReference type="PIRSR" id="PIRSR604808-2"/>
    </source>
</evidence>
<evidence type="ECO:0000256" key="13">
    <source>
        <dbReference type="PROSITE-ProRule" id="PRU01343"/>
    </source>
</evidence>
<evidence type="ECO:0000256" key="14">
    <source>
        <dbReference type="SAM" id="MobiDB-lite"/>
    </source>
</evidence>
<dbReference type="GO" id="GO:0005634">
    <property type="term" value="C:nucleus"/>
    <property type="evidence" value="ECO:0007669"/>
    <property type="project" value="TreeGrafter"/>
</dbReference>
<proteinExistence type="inferred from homology"/>
<keyword evidence="6" id="KW-0378">Hydrolase</keyword>
<feature type="active site" description="Proton donor/acceptor" evidence="10">
    <location>
        <position position="236"/>
    </location>
</feature>
<keyword evidence="7" id="KW-0862">Zinc</keyword>
<keyword evidence="8 11" id="KW-0460">Magnesium</keyword>
<comment type="cofactor">
    <cofactor evidence="1">
        <name>Mn(2+)</name>
        <dbReference type="ChEBI" id="CHEBI:29035"/>
    </cofactor>
</comment>
<protein>
    <recommendedName>
        <fullName evidence="3">DNA-(apurinic or apyrimidinic site) endonuclease 2</fullName>
    </recommendedName>
</protein>
<evidence type="ECO:0000313" key="16">
    <source>
        <dbReference type="EMBL" id="WPK27016.1"/>
    </source>
</evidence>
<evidence type="ECO:0000256" key="10">
    <source>
        <dbReference type="PIRSR" id="PIRSR604808-1"/>
    </source>
</evidence>
<dbReference type="InterPro" id="IPR010666">
    <property type="entry name" value="Znf_GRF"/>
</dbReference>
<evidence type="ECO:0000313" key="17">
    <source>
        <dbReference type="Proteomes" id="UP001338582"/>
    </source>
</evidence>
<evidence type="ECO:0000256" key="9">
    <source>
        <dbReference type="ARBA" id="ARBA00023242"/>
    </source>
</evidence>
<evidence type="ECO:0000256" key="5">
    <source>
        <dbReference type="ARBA" id="ARBA00022771"/>
    </source>
</evidence>
<dbReference type="GO" id="GO:0003677">
    <property type="term" value="F:DNA binding"/>
    <property type="evidence" value="ECO:0007669"/>
    <property type="project" value="InterPro"/>
</dbReference>
<feature type="binding site" evidence="11">
    <location>
        <position position="71"/>
    </location>
    <ligand>
        <name>Mg(2+)</name>
        <dbReference type="ChEBI" id="CHEBI:18420"/>
        <label>1</label>
    </ligand>
</feature>
<dbReference type="InterPro" id="IPR036691">
    <property type="entry name" value="Endo/exonu/phosph_ase_sf"/>
</dbReference>
<dbReference type="InterPro" id="IPR020848">
    <property type="entry name" value="AP_endonuclease_F1_CS"/>
</dbReference>
<feature type="active site" description="Proton acceptor" evidence="10">
    <location>
        <position position="371"/>
    </location>
</feature>
<evidence type="ECO:0000256" key="1">
    <source>
        <dbReference type="ARBA" id="ARBA00001936"/>
    </source>
</evidence>
<feature type="site" description="Interaction with DNA substrate" evidence="12">
    <location>
        <position position="371"/>
    </location>
</feature>